<dbReference type="Proteomes" id="UP000579523">
    <property type="component" value="Unassembled WGS sequence"/>
</dbReference>
<keyword evidence="3" id="KW-1185">Reference proteome</keyword>
<dbReference type="EMBL" id="JACHJI010000005">
    <property type="protein sequence ID" value="MBB4899228.1"/>
    <property type="molecule type" value="Genomic_DNA"/>
</dbReference>
<name>A0A7W7LZ85_9ACTN</name>
<dbReference type="AlphaFoldDB" id="A0A7W7LZ85"/>
<gene>
    <name evidence="2" type="ORF">FHS37_003288</name>
</gene>
<evidence type="ECO:0000313" key="2">
    <source>
        <dbReference type="EMBL" id="MBB4899228.1"/>
    </source>
</evidence>
<organism evidence="2 3">
    <name type="scientific">Streptomyces griseomycini</name>
    <dbReference type="NCBI Taxonomy" id="66895"/>
    <lineage>
        <taxon>Bacteria</taxon>
        <taxon>Bacillati</taxon>
        <taxon>Actinomycetota</taxon>
        <taxon>Actinomycetes</taxon>
        <taxon>Kitasatosporales</taxon>
        <taxon>Streptomycetaceae</taxon>
        <taxon>Streptomyces</taxon>
    </lineage>
</organism>
<sequence length="71" mass="7542">MAGFAIPTVGDRRPPAREGAVAAGSRRTRMRWSASVRLRRDDTLVQIAGGIGIPVGTAHAHTSAQRPRPAK</sequence>
<comment type="caution">
    <text evidence="2">The sequence shown here is derived from an EMBL/GenBank/DDBJ whole genome shotgun (WGS) entry which is preliminary data.</text>
</comment>
<evidence type="ECO:0000313" key="3">
    <source>
        <dbReference type="Proteomes" id="UP000579523"/>
    </source>
</evidence>
<reference evidence="2 3" key="1">
    <citation type="submission" date="2020-08" db="EMBL/GenBank/DDBJ databases">
        <title>Genomic Encyclopedia of Type Strains, Phase III (KMG-III): the genomes of soil and plant-associated and newly described type strains.</title>
        <authorList>
            <person name="Whitman W."/>
        </authorList>
    </citation>
    <scope>NUCLEOTIDE SEQUENCE [LARGE SCALE GENOMIC DNA]</scope>
    <source>
        <strain evidence="2 3">CECT 3273</strain>
    </source>
</reference>
<evidence type="ECO:0000256" key="1">
    <source>
        <dbReference type="SAM" id="MobiDB-lite"/>
    </source>
</evidence>
<accession>A0A7W7LZ85</accession>
<feature type="region of interest" description="Disordered" evidence="1">
    <location>
        <begin position="1"/>
        <end position="29"/>
    </location>
</feature>
<proteinExistence type="predicted"/>
<dbReference type="RefSeq" id="WP_184822206.1">
    <property type="nucleotide sequence ID" value="NZ_BMTK01000014.1"/>
</dbReference>
<protein>
    <submittedName>
        <fullName evidence="2">Uncharacterized protein</fullName>
    </submittedName>
</protein>